<evidence type="ECO:0000256" key="3">
    <source>
        <dbReference type="ARBA" id="ARBA00022989"/>
    </source>
</evidence>
<dbReference type="Pfam" id="PF04932">
    <property type="entry name" value="Wzy_C"/>
    <property type="match status" value="1"/>
</dbReference>
<evidence type="ECO:0000259" key="6">
    <source>
        <dbReference type="Pfam" id="PF04932"/>
    </source>
</evidence>
<dbReference type="GO" id="GO:0016020">
    <property type="term" value="C:membrane"/>
    <property type="evidence" value="ECO:0007669"/>
    <property type="project" value="UniProtKB-SubCell"/>
</dbReference>
<comment type="subcellular location">
    <subcellularLocation>
        <location evidence="1">Membrane</location>
        <topology evidence="1">Multi-pass membrane protein</topology>
    </subcellularLocation>
</comment>
<feature type="transmembrane region" description="Helical" evidence="5">
    <location>
        <begin position="19"/>
        <end position="37"/>
    </location>
</feature>
<feature type="transmembrane region" description="Helical" evidence="5">
    <location>
        <begin position="132"/>
        <end position="155"/>
    </location>
</feature>
<dbReference type="GO" id="GO:0016874">
    <property type="term" value="F:ligase activity"/>
    <property type="evidence" value="ECO:0007669"/>
    <property type="project" value="UniProtKB-KW"/>
</dbReference>
<dbReference type="Proteomes" id="UP001430647">
    <property type="component" value="Unassembled WGS sequence"/>
</dbReference>
<feature type="transmembrane region" description="Helical" evidence="5">
    <location>
        <begin position="209"/>
        <end position="226"/>
    </location>
</feature>
<keyword evidence="2 5" id="KW-0812">Transmembrane</keyword>
<feature type="transmembrane region" description="Helical" evidence="5">
    <location>
        <begin position="256"/>
        <end position="276"/>
    </location>
</feature>
<feature type="transmembrane region" description="Helical" evidence="5">
    <location>
        <begin position="372"/>
        <end position="391"/>
    </location>
</feature>
<reference evidence="7" key="2">
    <citation type="submission" date="2022-01" db="EMBL/GenBank/DDBJ databases">
        <authorList>
            <person name="Rana R."/>
            <person name="Patil P.B."/>
        </authorList>
    </citation>
    <scope>NUCLEOTIDE SEQUENCE</scope>
    <source>
        <strain evidence="7">PPL560</strain>
    </source>
</reference>
<feature type="transmembrane region" description="Helical" evidence="5">
    <location>
        <begin position="43"/>
        <end position="67"/>
    </location>
</feature>
<evidence type="ECO:0000313" key="8">
    <source>
        <dbReference type="EMBL" id="XCI81565.1"/>
    </source>
</evidence>
<feature type="transmembrane region" description="Helical" evidence="5">
    <location>
        <begin position="101"/>
        <end position="120"/>
    </location>
</feature>
<dbReference type="EMBL" id="CP131914">
    <property type="protein sequence ID" value="XCI81565.1"/>
    <property type="molecule type" value="Genomic_DNA"/>
</dbReference>
<dbReference type="PANTHER" id="PTHR37422:SF13">
    <property type="entry name" value="LIPOPOLYSACCHARIDE BIOSYNTHESIS PROTEIN PA4999-RELATED"/>
    <property type="match status" value="1"/>
</dbReference>
<evidence type="ECO:0000313" key="9">
    <source>
        <dbReference type="Proteomes" id="UP001430647"/>
    </source>
</evidence>
<accession>A0AAU8I8M7</accession>
<dbReference type="RefSeq" id="WP_242159583.1">
    <property type="nucleotide sequence ID" value="NZ_CP131914.1"/>
</dbReference>
<sequence length="435" mass="46689">MSAPATGASVAGARAAQPLAVAVCLGVYLLFCLQQVVLTGRYFGVGLSLGSMAIRAFVLGVAVWAVWRHGVPAILRTPLLAILACLAALAASVLASDHPTLAFKFAVRYATALLALWAMLNLALACPRWPRAATLAALIALWWNLALGLAARLHWPPALRVSLFFHAEDSFKYLPRISGMYEHPALLAASAVVVAALVLQFWRSGAMGRVALVMALLGAVLALALTEVRNPLLPVGALLLWWAWPRRGAPRQRRRVAAVALVGLSGLAGFVLWQRYADMTSAVHESTLTAVSLGRTYLWAGAFEAWRSHPWFGLGAGVFQFLVPDYTGGRFDRGELHAHNALLAVLSETGLCGLLACLGLLYALWAPLLRSAGARGWALTWLLLLLGLGVFDFYLPFYAFSLHAALVMAVLYARLPVPTSTVQASLIGAPRSTIW</sequence>
<evidence type="ECO:0000313" key="7">
    <source>
        <dbReference type="EMBL" id="MCI2261532.1"/>
    </source>
</evidence>
<reference evidence="7 9" key="1">
    <citation type="journal article" date="2022" name="Curr. Microbiol.">
        <title>Xanthomonas indica sp. nov., a Novel Member of Non-Pathogenic Xanthomonas Community from Healthy Rice Seeds.</title>
        <authorList>
            <person name="Rana R."/>
            <person name="Madhavan V.N."/>
            <person name="Saroha T."/>
            <person name="Bansal K."/>
            <person name="Kaur A."/>
            <person name="Sonti R.V."/>
            <person name="Patel H.K."/>
            <person name="Patil P.B."/>
        </authorList>
    </citation>
    <scope>NUCLEOTIDE SEQUENCE [LARGE SCALE GENOMIC DNA]</scope>
    <source>
        <strain evidence="7 9">PPL560</strain>
    </source>
</reference>
<reference evidence="8" key="3">
    <citation type="submission" date="2023-08" db="EMBL/GenBank/DDBJ databases">
        <title>Complete genome sequence of Xanthomonas indica.</title>
        <authorList>
            <person name="Patil P.B."/>
            <person name="Rana R."/>
        </authorList>
    </citation>
    <scope>NUCLEOTIDE SEQUENCE</scope>
    <source>
        <strain evidence="8">PPL560</strain>
    </source>
</reference>
<keyword evidence="4 5" id="KW-0472">Membrane</keyword>
<protein>
    <submittedName>
        <fullName evidence="8">O-antigen ligase family protein</fullName>
    </submittedName>
</protein>
<proteinExistence type="predicted"/>
<dbReference type="PANTHER" id="PTHR37422">
    <property type="entry name" value="TEICHURONIC ACID BIOSYNTHESIS PROTEIN TUAE"/>
    <property type="match status" value="1"/>
</dbReference>
<dbReference type="InterPro" id="IPR007016">
    <property type="entry name" value="O-antigen_ligase-rel_domated"/>
</dbReference>
<dbReference type="AlphaFoldDB" id="A0AAU8I8M7"/>
<keyword evidence="3 5" id="KW-1133">Transmembrane helix</keyword>
<evidence type="ECO:0000256" key="5">
    <source>
        <dbReference type="SAM" id="Phobius"/>
    </source>
</evidence>
<evidence type="ECO:0000256" key="2">
    <source>
        <dbReference type="ARBA" id="ARBA00022692"/>
    </source>
</evidence>
<dbReference type="KEGG" id="xin:Q7W82_05235"/>
<dbReference type="InterPro" id="IPR051533">
    <property type="entry name" value="WaaL-like"/>
</dbReference>
<feature type="transmembrane region" description="Helical" evidence="5">
    <location>
        <begin position="183"/>
        <end position="202"/>
    </location>
</feature>
<feature type="transmembrane region" description="Helical" evidence="5">
    <location>
        <begin position="79"/>
        <end position="95"/>
    </location>
</feature>
<keyword evidence="8" id="KW-0436">Ligase</keyword>
<evidence type="ECO:0000256" key="4">
    <source>
        <dbReference type="ARBA" id="ARBA00023136"/>
    </source>
</evidence>
<keyword evidence="9" id="KW-1185">Reference proteome</keyword>
<name>A0AAU8I8M7_9XANT</name>
<organism evidence="8">
    <name type="scientific">Xanthomonas indica</name>
    <dbReference type="NCBI Taxonomy" id="2912242"/>
    <lineage>
        <taxon>Bacteria</taxon>
        <taxon>Pseudomonadati</taxon>
        <taxon>Pseudomonadota</taxon>
        <taxon>Gammaproteobacteria</taxon>
        <taxon>Lysobacterales</taxon>
        <taxon>Lysobacteraceae</taxon>
        <taxon>Xanthomonas</taxon>
    </lineage>
</organism>
<dbReference type="EMBL" id="JAKJPQ010000006">
    <property type="protein sequence ID" value="MCI2261532.1"/>
    <property type="molecule type" value="Genomic_DNA"/>
</dbReference>
<feature type="transmembrane region" description="Helical" evidence="5">
    <location>
        <begin position="341"/>
        <end position="365"/>
    </location>
</feature>
<gene>
    <name evidence="7" type="ORF">L3V74_08265</name>
    <name evidence="8" type="ORF">Q7W82_05235</name>
</gene>
<feature type="domain" description="O-antigen ligase-related" evidence="6">
    <location>
        <begin position="215"/>
        <end position="356"/>
    </location>
</feature>
<evidence type="ECO:0000256" key="1">
    <source>
        <dbReference type="ARBA" id="ARBA00004141"/>
    </source>
</evidence>